<organism evidence="2 3">
    <name type="scientific">Natrinema pellirubrum (strain DSM 15624 / CIP 106293 / JCM 10476 / NCIMB 786 / 157)</name>
    <dbReference type="NCBI Taxonomy" id="797303"/>
    <lineage>
        <taxon>Archaea</taxon>
        <taxon>Methanobacteriati</taxon>
        <taxon>Methanobacteriota</taxon>
        <taxon>Stenosarchaea group</taxon>
        <taxon>Halobacteria</taxon>
        <taxon>Halobacteriales</taxon>
        <taxon>Natrialbaceae</taxon>
        <taxon>Natrinema</taxon>
    </lineage>
</organism>
<protein>
    <submittedName>
        <fullName evidence="2">Uncharacterized protein</fullName>
    </submittedName>
</protein>
<keyword evidence="3" id="KW-1185">Reference proteome</keyword>
<proteinExistence type="predicted"/>
<evidence type="ECO:0000256" key="1">
    <source>
        <dbReference type="SAM" id="Phobius"/>
    </source>
</evidence>
<dbReference type="AlphaFoldDB" id="L9YJA2"/>
<dbReference type="RefSeq" id="WP_006182023.1">
    <property type="nucleotide sequence ID" value="NC_019962.1"/>
</dbReference>
<reference evidence="2 3" key="1">
    <citation type="journal article" date="2014" name="PLoS Genet.">
        <title>Phylogenetically driven sequencing of extremely halophilic archaea reveals strategies for static and dynamic osmo-response.</title>
        <authorList>
            <person name="Becker E.A."/>
            <person name="Seitzer P.M."/>
            <person name="Tritt A."/>
            <person name="Larsen D."/>
            <person name="Krusor M."/>
            <person name="Yao A.I."/>
            <person name="Wu D."/>
            <person name="Madern D."/>
            <person name="Eisen J.A."/>
            <person name="Darling A.E."/>
            <person name="Facciotti M.T."/>
        </authorList>
    </citation>
    <scope>NUCLEOTIDE SEQUENCE [LARGE SCALE GENOMIC DNA]</scope>
    <source>
        <strain evidence="2 3">DSM 15624</strain>
    </source>
</reference>
<keyword evidence="1" id="KW-0812">Transmembrane</keyword>
<evidence type="ECO:0000313" key="2">
    <source>
        <dbReference type="EMBL" id="ELY73776.1"/>
    </source>
</evidence>
<dbReference type="GeneID" id="25139970"/>
<comment type="caution">
    <text evidence="2">The sequence shown here is derived from an EMBL/GenBank/DDBJ whole genome shotgun (WGS) entry which is preliminary data.</text>
</comment>
<feature type="transmembrane region" description="Helical" evidence="1">
    <location>
        <begin position="12"/>
        <end position="32"/>
    </location>
</feature>
<keyword evidence="1" id="KW-0472">Membrane</keyword>
<keyword evidence="1" id="KW-1133">Transmembrane helix</keyword>
<dbReference type="OrthoDB" id="51558at2157"/>
<sequence>MNVWDTVRQSFVAGLILVAPLVVTLYVLRFLVNWSLQFVDPLVRTAGLAQYTGNVTVVAQAFAVILIAVAAVVLGFLAQLSVGRHLFGNVGRLVNVVPSFYKQGIPPFRAGGNATRC</sequence>
<feature type="transmembrane region" description="Helical" evidence="1">
    <location>
        <begin position="57"/>
        <end position="78"/>
    </location>
</feature>
<name>L9YJA2_NATP1</name>
<dbReference type="Proteomes" id="UP000011593">
    <property type="component" value="Unassembled WGS sequence"/>
</dbReference>
<evidence type="ECO:0000313" key="3">
    <source>
        <dbReference type="Proteomes" id="UP000011593"/>
    </source>
</evidence>
<dbReference type="PATRIC" id="fig|797303.5.peg.2679"/>
<accession>L9YJA2</accession>
<gene>
    <name evidence="2" type="ORF">C488_13278</name>
</gene>
<dbReference type="EMBL" id="AOIE01000076">
    <property type="protein sequence ID" value="ELY73776.1"/>
    <property type="molecule type" value="Genomic_DNA"/>
</dbReference>